<evidence type="ECO:0000256" key="2">
    <source>
        <dbReference type="ARBA" id="ARBA00004275"/>
    </source>
</evidence>
<dbReference type="FunFam" id="1.20.140.10:FF:000007">
    <property type="entry name" value="Acyl-coenzyme A oxidase"/>
    <property type="match status" value="1"/>
</dbReference>
<keyword evidence="7" id="KW-0560">Oxidoreductase</keyword>
<accession>A0A2V3IR92</accession>
<dbReference type="GO" id="GO:0005504">
    <property type="term" value="F:fatty acid binding"/>
    <property type="evidence" value="ECO:0007669"/>
    <property type="project" value="TreeGrafter"/>
</dbReference>
<feature type="domain" description="Acyl-CoA oxidase/dehydrogenase middle" evidence="14">
    <location>
        <begin position="214"/>
        <end position="323"/>
    </location>
</feature>
<dbReference type="Gene3D" id="2.40.110.10">
    <property type="entry name" value="Butyryl-CoA Dehydrogenase, subunit A, domain 2"/>
    <property type="match status" value="1"/>
</dbReference>
<dbReference type="Pfam" id="PF01756">
    <property type="entry name" value="ACOX"/>
    <property type="match status" value="1"/>
</dbReference>
<keyword evidence="4 10" id="KW-0285">Flavoprotein</keyword>
<dbReference type="InterPro" id="IPR036250">
    <property type="entry name" value="AcylCo_DH-like_C"/>
</dbReference>
<evidence type="ECO:0000256" key="4">
    <source>
        <dbReference type="ARBA" id="ARBA00022630"/>
    </source>
</evidence>
<dbReference type="STRING" id="448386.A0A2V3IR92"/>
<dbReference type="InterPro" id="IPR029320">
    <property type="entry name" value="Acyl-CoA_ox_N"/>
</dbReference>
<evidence type="ECO:0000313" key="18">
    <source>
        <dbReference type="Proteomes" id="UP000247409"/>
    </source>
</evidence>
<dbReference type="InterPro" id="IPR002655">
    <property type="entry name" value="Acyl-CoA_oxidase_C"/>
</dbReference>
<evidence type="ECO:0000256" key="12">
    <source>
        <dbReference type="PIRSR" id="PIRSR000168-2"/>
    </source>
</evidence>
<dbReference type="SUPFAM" id="SSF47203">
    <property type="entry name" value="Acyl-CoA dehydrogenase C-terminal domain-like"/>
    <property type="match status" value="2"/>
</dbReference>
<keyword evidence="6" id="KW-0276">Fatty acid metabolism</keyword>
<evidence type="ECO:0000256" key="8">
    <source>
        <dbReference type="ARBA" id="ARBA00023098"/>
    </source>
</evidence>
<dbReference type="FunFam" id="2.40.110.10:FF:000005">
    <property type="entry name" value="Acyl-coenzyme A oxidase"/>
    <property type="match status" value="1"/>
</dbReference>
<keyword evidence="18" id="KW-1185">Reference proteome</keyword>
<dbReference type="InterPro" id="IPR006091">
    <property type="entry name" value="Acyl-CoA_Oxase/DH_mid-dom"/>
</dbReference>
<dbReference type="GO" id="GO:0033540">
    <property type="term" value="P:fatty acid beta-oxidation using acyl-CoA oxidase"/>
    <property type="evidence" value="ECO:0007669"/>
    <property type="project" value="TreeGrafter"/>
</dbReference>
<dbReference type="OrthoDB" id="538336at2759"/>
<evidence type="ECO:0000259" key="13">
    <source>
        <dbReference type="Pfam" id="PF01756"/>
    </source>
</evidence>
<dbReference type="Pfam" id="PF22924">
    <property type="entry name" value="ACOX_C_alpha1"/>
    <property type="match status" value="1"/>
</dbReference>
<dbReference type="PANTHER" id="PTHR10909">
    <property type="entry name" value="ELECTRON TRANSPORT OXIDOREDUCTASE"/>
    <property type="match status" value="1"/>
</dbReference>
<feature type="domain" description="Acyl-CoA oxidase C-alpha1" evidence="16">
    <location>
        <begin position="360"/>
        <end position="508"/>
    </location>
</feature>
<dbReference type="InterPro" id="IPR037069">
    <property type="entry name" value="AcylCoA_DH/ox_N_sf"/>
</dbReference>
<dbReference type="Pfam" id="PF14749">
    <property type="entry name" value="Acyl-CoA_ox_N"/>
    <property type="match status" value="1"/>
</dbReference>
<dbReference type="InterPro" id="IPR009100">
    <property type="entry name" value="AcylCoA_DH/oxidase_NM_dom_sf"/>
</dbReference>
<feature type="active site" description="Proton acceptor" evidence="11">
    <location>
        <position position="494"/>
    </location>
</feature>
<evidence type="ECO:0000256" key="3">
    <source>
        <dbReference type="ARBA" id="ARBA00006288"/>
    </source>
</evidence>
<evidence type="ECO:0000256" key="9">
    <source>
        <dbReference type="ARBA" id="ARBA00023140"/>
    </source>
</evidence>
<evidence type="ECO:0000256" key="1">
    <source>
        <dbReference type="ARBA" id="ARBA00001974"/>
    </source>
</evidence>
<evidence type="ECO:0000256" key="11">
    <source>
        <dbReference type="PIRSR" id="PIRSR000168-1"/>
    </source>
</evidence>
<feature type="binding site" evidence="12">
    <location>
        <position position="218"/>
    </location>
    <ligand>
        <name>FAD</name>
        <dbReference type="ChEBI" id="CHEBI:57692"/>
    </ligand>
</feature>
<keyword evidence="9" id="KW-0576">Peroxisome</keyword>
<evidence type="ECO:0000259" key="14">
    <source>
        <dbReference type="Pfam" id="PF02770"/>
    </source>
</evidence>
<evidence type="ECO:0000256" key="7">
    <source>
        <dbReference type="ARBA" id="ARBA00023002"/>
    </source>
</evidence>
<dbReference type="SUPFAM" id="SSF56645">
    <property type="entry name" value="Acyl-CoA dehydrogenase NM domain-like"/>
    <property type="match status" value="1"/>
</dbReference>
<dbReference type="FunFam" id="1.20.140.10:FF:000010">
    <property type="entry name" value="Acyl-coenzyme A oxidase"/>
    <property type="match status" value="1"/>
</dbReference>
<dbReference type="Proteomes" id="UP000247409">
    <property type="component" value="Unassembled WGS sequence"/>
</dbReference>
<comment type="caution">
    <text evidence="17">The sequence shown here is derived from an EMBL/GenBank/DDBJ whole genome shotgun (WGS) entry which is preliminary data.</text>
</comment>
<evidence type="ECO:0000256" key="5">
    <source>
        <dbReference type="ARBA" id="ARBA00022827"/>
    </source>
</evidence>
<dbReference type="GO" id="GO:0055088">
    <property type="term" value="P:lipid homeostasis"/>
    <property type="evidence" value="ECO:0007669"/>
    <property type="project" value="TreeGrafter"/>
</dbReference>
<dbReference type="GO" id="GO:0005777">
    <property type="term" value="C:peroxisome"/>
    <property type="evidence" value="ECO:0007669"/>
    <property type="project" value="UniProtKB-SubCell"/>
</dbReference>
<keyword evidence="5 10" id="KW-0274">FAD</keyword>
<dbReference type="InterPro" id="IPR012258">
    <property type="entry name" value="Acyl-CoA_oxidase"/>
</dbReference>
<protein>
    <recommendedName>
        <fullName evidence="10">Acyl-coenzyme A oxidase</fullName>
    </recommendedName>
</protein>
<comment type="similarity">
    <text evidence="3 10">Belongs to the acyl-CoA oxidase family.</text>
</comment>
<comment type="subcellular location">
    <subcellularLocation>
        <location evidence="2">Peroxisome</location>
    </subcellularLocation>
</comment>
<reference evidence="17 18" key="1">
    <citation type="journal article" date="2018" name="Mol. Biol. Evol.">
        <title>Analysis of the draft genome of the red seaweed Gracilariopsis chorda provides insights into genome size evolution in Rhodophyta.</title>
        <authorList>
            <person name="Lee J."/>
            <person name="Yang E.C."/>
            <person name="Graf L."/>
            <person name="Yang J.H."/>
            <person name="Qiu H."/>
            <person name="Zel Zion U."/>
            <person name="Chan C.X."/>
            <person name="Stephens T.G."/>
            <person name="Weber A.P.M."/>
            <person name="Boo G.H."/>
            <person name="Boo S.M."/>
            <person name="Kim K.M."/>
            <person name="Shin Y."/>
            <person name="Jung M."/>
            <person name="Lee S.J."/>
            <person name="Yim H.S."/>
            <person name="Lee J.H."/>
            <person name="Bhattacharya D."/>
            <person name="Yoon H.S."/>
        </authorList>
    </citation>
    <scope>NUCLEOTIDE SEQUENCE [LARGE SCALE GENOMIC DNA]</scope>
    <source>
        <strain evidence="17 18">SKKU-2015</strain>
        <tissue evidence="17">Whole body</tissue>
    </source>
</reference>
<feature type="domain" description="Acyl-coenzyme A oxidase N-terminal" evidence="15">
    <location>
        <begin position="103"/>
        <end position="211"/>
    </location>
</feature>
<dbReference type="EMBL" id="NBIV01000084">
    <property type="protein sequence ID" value="PXF44645.1"/>
    <property type="molecule type" value="Genomic_DNA"/>
</dbReference>
<dbReference type="InterPro" id="IPR046373">
    <property type="entry name" value="Acyl-CoA_Oxase/DH_mid-dom_sf"/>
</dbReference>
<feature type="domain" description="Acyl-CoA oxidase C-terminal" evidence="13">
    <location>
        <begin position="562"/>
        <end position="686"/>
    </location>
</feature>
<dbReference type="PANTHER" id="PTHR10909:SF352">
    <property type="entry name" value="ACYL-COENZYME A OXIDASE-LIKE PROTEIN"/>
    <property type="match status" value="1"/>
</dbReference>
<dbReference type="AlphaFoldDB" id="A0A2V3IR92"/>
<dbReference type="GO" id="GO:0003997">
    <property type="term" value="F:acyl-CoA oxidase activity"/>
    <property type="evidence" value="ECO:0007669"/>
    <property type="project" value="InterPro"/>
</dbReference>
<comment type="cofactor">
    <cofactor evidence="1">
        <name>FAD</name>
        <dbReference type="ChEBI" id="CHEBI:57692"/>
    </cofactor>
</comment>
<evidence type="ECO:0000313" key="17">
    <source>
        <dbReference type="EMBL" id="PXF44645.1"/>
    </source>
</evidence>
<gene>
    <name evidence="17" type="ORF">BWQ96_05587</name>
</gene>
<dbReference type="Gene3D" id="1.10.540.10">
    <property type="entry name" value="Acyl-CoA dehydrogenase/oxidase, N-terminal domain"/>
    <property type="match status" value="1"/>
</dbReference>
<evidence type="ECO:0000256" key="6">
    <source>
        <dbReference type="ARBA" id="ARBA00022832"/>
    </source>
</evidence>
<evidence type="ECO:0000259" key="15">
    <source>
        <dbReference type="Pfam" id="PF14749"/>
    </source>
</evidence>
<name>A0A2V3IR92_9FLOR</name>
<dbReference type="Gene3D" id="1.20.140.10">
    <property type="entry name" value="Butyryl-CoA Dehydrogenase, subunit A, domain 3"/>
    <property type="match status" value="2"/>
</dbReference>
<feature type="binding site" evidence="12">
    <location>
        <position position="257"/>
    </location>
    <ligand>
        <name>FAD</name>
        <dbReference type="ChEBI" id="CHEBI:57692"/>
    </ligand>
</feature>
<evidence type="ECO:0000259" key="16">
    <source>
        <dbReference type="Pfam" id="PF22924"/>
    </source>
</evidence>
<dbReference type="Pfam" id="PF02770">
    <property type="entry name" value="Acyl-CoA_dh_M"/>
    <property type="match status" value="1"/>
</dbReference>
<proteinExistence type="inferred from homology"/>
<keyword evidence="8" id="KW-0443">Lipid metabolism</keyword>
<organism evidence="17 18">
    <name type="scientific">Gracilariopsis chorda</name>
    <dbReference type="NCBI Taxonomy" id="448386"/>
    <lineage>
        <taxon>Eukaryota</taxon>
        <taxon>Rhodophyta</taxon>
        <taxon>Florideophyceae</taxon>
        <taxon>Rhodymeniophycidae</taxon>
        <taxon>Gracilariales</taxon>
        <taxon>Gracilariaceae</taxon>
        <taxon>Gracilariopsis</taxon>
    </lineage>
</organism>
<evidence type="ECO:0000256" key="10">
    <source>
        <dbReference type="PIRNR" id="PIRNR000168"/>
    </source>
</evidence>
<sequence length="702" mass="78122">MARLSAVNPKELPLHSARGGPIFFQAHALQASSGPPLSAANQTLFDRAAREFSVTDTPRVPPNHLKWVQDAENNPDQFPDGVVCATPLFNISVMRRLLDNNHIELRDRLYQLFKHPDFHPRYGLSLAEERAHVMKMWKRVAALGFMQNSLSAGTVEGRQRYDAVIESCGMLSHSLDIKMSVHYGLFGATIKLMGDDEQAARWMPLLERCEMLGCFALTELGHGSNARAVETVAKYQPSSRTFIIYTPTDSAQKYWIGGAFQTARWTVCFAQLTVGSVCHGVHPFLVRIRNDDGSVAKGITLADCGHKCGLNGVDNGRIWFDNVSVPLGHMLRRYSQVSPDGVYTSKFSSPDERFGASLASLSGGRISVASGCLNQAKIGLTIAIRYALSRRAFGPRDGEEVRLLDYQSHQYRLIPALATTYSMQIVLNDLHQKWHRQELGKQLHVWSSGFKALMTWHSLATLQEAREACGGQGYKSENRIGPIKNGHDVAVTYEGDNHILLQAVTKTVLPEFIRGVRNGVFQGHFAYLNERGALQRADLSVMDARSLEYAEIVFRRREGAVFAKLAKQLEKMRQSGMSALEAFNNSAIVVEEAARAHTELIMLELLQRRLKSLDAEGQHDIVHALQMCATLYTLKCMDSSTVFVRSGALPATEADRVHNLLLSCCKEMRPYVLDFVKAFGIPAHLLAPIAFDYVGHNSRARL</sequence>
<dbReference type="PIRSF" id="PIRSF000168">
    <property type="entry name" value="Acyl-CoA_oxidase"/>
    <property type="match status" value="1"/>
</dbReference>
<dbReference type="InterPro" id="IPR055060">
    <property type="entry name" value="ACOX_C_alpha1"/>
</dbReference>
<dbReference type="GO" id="GO:0071949">
    <property type="term" value="F:FAD binding"/>
    <property type="evidence" value="ECO:0007669"/>
    <property type="project" value="InterPro"/>
</dbReference>